<reference evidence="1 2" key="1">
    <citation type="submission" date="2019-07" db="EMBL/GenBank/DDBJ databases">
        <title>Annotation for the trematode Paragonimus westermani.</title>
        <authorList>
            <person name="Choi Y.-J."/>
        </authorList>
    </citation>
    <scope>NUCLEOTIDE SEQUENCE [LARGE SCALE GENOMIC DNA]</scope>
    <source>
        <strain evidence="1">180907_Pwestermani</strain>
    </source>
</reference>
<accession>A0A8T0DFY9</accession>
<dbReference type="Proteomes" id="UP000699462">
    <property type="component" value="Unassembled WGS sequence"/>
</dbReference>
<evidence type="ECO:0000313" key="2">
    <source>
        <dbReference type="Proteomes" id="UP000699462"/>
    </source>
</evidence>
<dbReference type="EMBL" id="JTDF01005996">
    <property type="protein sequence ID" value="KAF8565848.1"/>
    <property type="molecule type" value="Genomic_DNA"/>
</dbReference>
<proteinExistence type="predicted"/>
<protein>
    <submittedName>
        <fullName evidence="1">Uncharacterized protein</fullName>
    </submittedName>
</protein>
<evidence type="ECO:0000313" key="1">
    <source>
        <dbReference type="EMBL" id="KAF8565848.1"/>
    </source>
</evidence>
<gene>
    <name evidence="1" type="ORF">P879_10539</name>
</gene>
<name>A0A8T0DFY9_9TREM</name>
<dbReference type="AlphaFoldDB" id="A0A8T0DFY9"/>
<keyword evidence="2" id="KW-1185">Reference proteome</keyword>
<sequence length="126" mass="14446">MGDSAVDACLITKMLIFEPAFIGHLTSFVKTMNGRTEKNSIEHDFGKMNSEFKSLRLPKDKSGRCDSPKSVKSTISLKVEEKKACCDFVRQHELVDKEHRKIKHILDEMLNFECRLLETLRILSVC</sequence>
<comment type="caution">
    <text evidence="1">The sequence shown here is derived from an EMBL/GenBank/DDBJ whole genome shotgun (WGS) entry which is preliminary data.</text>
</comment>
<organism evidence="1 2">
    <name type="scientific">Paragonimus westermani</name>
    <dbReference type="NCBI Taxonomy" id="34504"/>
    <lineage>
        <taxon>Eukaryota</taxon>
        <taxon>Metazoa</taxon>
        <taxon>Spiralia</taxon>
        <taxon>Lophotrochozoa</taxon>
        <taxon>Platyhelminthes</taxon>
        <taxon>Trematoda</taxon>
        <taxon>Digenea</taxon>
        <taxon>Plagiorchiida</taxon>
        <taxon>Troglotremata</taxon>
        <taxon>Troglotrematidae</taxon>
        <taxon>Paragonimus</taxon>
    </lineage>
</organism>